<evidence type="ECO:0000256" key="1">
    <source>
        <dbReference type="SAM" id="MobiDB-lite"/>
    </source>
</evidence>
<feature type="region of interest" description="Disordered" evidence="1">
    <location>
        <begin position="88"/>
        <end position="112"/>
    </location>
</feature>
<organism evidence="2 3">
    <name type="scientific">Cymbomonas tetramitiformis</name>
    <dbReference type="NCBI Taxonomy" id="36881"/>
    <lineage>
        <taxon>Eukaryota</taxon>
        <taxon>Viridiplantae</taxon>
        <taxon>Chlorophyta</taxon>
        <taxon>Pyramimonadophyceae</taxon>
        <taxon>Pyramimonadales</taxon>
        <taxon>Pyramimonadaceae</taxon>
        <taxon>Cymbomonas</taxon>
    </lineage>
</organism>
<evidence type="ECO:0000313" key="3">
    <source>
        <dbReference type="Proteomes" id="UP001190700"/>
    </source>
</evidence>
<name>A0AAE0G2S4_9CHLO</name>
<proteinExistence type="predicted"/>
<sequence length="112" mass="12691">MVCRTSAKGKLENIGRAFFSCPTKDMRKPKDAPGNGCKRFVWADDIIHSLCSTAWQQQQFQIDNINRIDPGLTKKLYPDGVPFLYPETPHYPDNSFQDRNPSASLSDILSSR</sequence>
<protein>
    <submittedName>
        <fullName evidence="2">Uncharacterized protein</fullName>
    </submittedName>
</protein>
<dbReference type="AlphaFoldDB" id="A0AAE0G2S4"/>
<dbReference type="Proteomes" id="UP001190700">
    <property type="component" value="Unassembled WGS sequence"/>
</dbReference>
<keyword evidence="3" id="KW-1185">Reference proteome</keyword>
<comment type="caution">
    <text evidence="2">The sequence shown here is derived from an EMBL/GenBank/DDBJ whole genome shotgun (WGS) entry which is preliminary data.</text>
</comment>
<reference evidence="2 3" key="1">
    <citation type="journal article" date="2015" name="Genome Biol. Evol.">
        <title>Comparative Genomics of a Bacterivorous Green Alga Reveals Evolutionary Causalities and Consequences of Phago-Mixotrophic Mode of Nutrition.</title>
        <authorList>
            <person name="Burns J.A."/>
            <person name="Paasch A."/>
            <person name="Narechania A."/>
            <person name="Kim E."/>
        </authorList>
    </citation>
    <scope>NUCLEOTIDE SEQUENCE [LARGE SCALE GENOMIC DNA]</scope>
    <source>
        <strain evidence="2 3">PLY_AMNH</strain>
    </source>
</reference>
<gene>
    <name evidence="2" type="ORF">CYMTET_21244</name>
</gene>
<accession>A0AAE0G2S4</accession>
<feature type="compositionally biased region" description="Polar residues" evidence="1">
    <location>
        <begin position="94"/>
        <end position="112"/>
    </location>
</feature>
<evidence type="ECO:0000313" key="2">
    <source>
        <dbReference type="EMBL" id="KAK3270357.1"/>
    </source>
</evidence>
<dbReference type="EMBL" id="LGRX02010448">
    <property type="protein sequence ID" value="KAK3270357.1"/>
    <property type="molecule type" value="Genomic_DNA"/>
</dbReference>